<evidence type="ECO:0000313" key="1">
    <source>
        <dbReference type="EMBL" id="CAG8577311.1"/>
    </source>
</evidence>
<dbReference type="Proteomes" id="UP000789860">
    <property type="component" value="Unassembled WGS sequence"/>
</dbReference>
<proteinExistence type="predicted"/>
<evidence type="ECO:0000313" key="2">
    <source>
        <dbReference type="Proteomes" id="UP000789860"/>
    </source>
</evidence>
<name>A0ACA9M9V2_9GLOM</name>
<protein>
    <submittedName>
        <fullName evidence="1">2025_t:CDS:1</fullName>
    </submittedName>
</protein>
<reference evidence="1" key="1">
    <citation type="submission" date="2021-06" db="EMBL/GenBank/DDBJ databases">
        <authorList>
            <person name="Kallberg Y."/>
            <person name="Tangrot J."/>
            <person name="Rosling A."/>
        </authorList>
    </citation>
    <scope>NUCLEOTIDE SEQUENCE</scope>
    <source>
        <strain evidence="1">AU212A</strain>
    </source>
</reference>
<accession>A0ACA9M9V2</accession>
<dbReference type="EMBL" id="CAJVPM010010919">
    <property type="protein sequence ID" value="CAG8577311.1"/>
    <property type="molecule type" value="Genomic_DNA"/>
</dbReference>
<feature type="non-terminal residue" evidence="1">
    <location>
        <position position="207"/>
    </location>
</feature>
<comment type="caution">
    <text evidence="1">The sequence shown here is derived from an EMBL/GenBank/DDBJ whole genome shotgun (WGS) entry which is preliminary data.</text>
</comment>
<gene>
    <name evidence="1" type="ORF">SCALOS_LOCUS6069</name>
</gene>
<sequence length="207" mass="24470">MLSLLNEVILNNEINRLVLIDINAIFNIDEKSDMDISDNELDNTLDRIIDATDSVGEGTESQNIQLLLDSLVTKNDIYTIMYNTMKLYAYFDNDELNSLIKWEEKLNCVGGCCLLNHSNNDREFMFAFQTEMQKELIKFARVIVCLRRVTRDMMNTNNLIEAFYRKLKYVYMRRRSRRCLDSEVYLLVEIVLWDLNFSVFLDDLNIR</sequence>
<organism evidence="1 2">
    <name type="scientific">Scutellospora calospora</name>
    <dbReference type="NCBI Taxonomy" id="85575"/>
    <lineage>
        <taxon>Eukaryota</taxon>
        <taxon>Fungi</taxon>
        <taxon>Fungi incertae sedis</taxon>
        <taxon>Mucoromycota</taxon>
        <taxon>Glomeromycotina</taxon>
        <taxon>Glomeromycetes</taxon>
        <taxon>Diversisporales</taxon>
        <taxon>Gigasporaceae</taxon>
        <taxon>Scutellospora</taxon>
    </lineage>
</organism>
<keyword evidence="2" id="KW-1185">Reference proteome</keyword>